<proteinExistence type="predicted"/>
<keyword evidence="3" id="KW-1185">Reference proteome</keyword>
<evidence type="ECO:0000313" key="2">
    <source>
        <dbReference type="EMBL" id="KAK5975413.1"/>
    </source>
</evidence>
<name>A0AAN8G2R3_TRICO</name>
<gene>
    <name evidence="2" type="ORF">GCK32_008021</name>
</gene>
<sequence length="121" mass="13984">MTKLVAITILVCVVGSLARMCTRTNLEQTTFEKLPKDAQDRLNKRLDKDFEGGTKIYKYKVDLEKDDGQKKTFYPFFITPPQGSPIYLKVRGDIESDEDVRLTLDFTEDDFNRLYSSCTLQ</sequence>
<comment type="caution">
    <text evidence="2">The sequence shown here is derived from an EMBL/GenBank/DDBJ whole genome shotgun (WGS) entry which is preliminary data.</text>
</comment>
<dbReference type="AlphaFoldDB" id="A0AAN8G2R3"/>
<reference evidence="2 3" key="1">
    <citation type="submission" date="2019-10" db="EMBL/GenBank/DDBJ databases">
        <title>Assembly and Annotation for the nematode Trichostrongylus colubriformis.</title>
        <authorList>
            <person name="Martin J."/>
        </authorList>
    </citation>
    <scope>NUCLEOTIDE SEQUENCE [LARGE SCALE GENOMIC DNA]</scope>
    <source>
        <strain evidence="2">G859</strain>
        <tissue evidence="2">Whole worm</tissue>
    </source>
</reference>
<evidence type="ECO:0000313" key="3">
    <source>
        <dbReference type="Proteomes" id="UP001331761"/>
    </source>
</evidence>
<keyword evidence="1" id="KW-0732">Signal</keyword>
<feature type="signal peptide" evidence="1">
    <location>
        <begin position="1"/>
        <end position="18"/>
    </location>
</feature>
<feature type="chain" id="PRO_5042987745" evidence="1">
    <location>
        <begin position="19"/>
        <end position="121"/>
    </location>
</feature>
<evidence type="ECO:0000256" key="1">
    <source>
        <dbReference type="SAM" id="SignalP"/>
    </source>
</evidence>
<dbReference type="EMBL" id="WIXE01013070">
    <property type="protein sequence ID" value="KAK5975413.1"/>
    <property type="molecule type" value="Genomic_DNA"/>
</dbReference>
<dbReference type="Proteomes" id="UP001331761">
    <property type="component" value="Unassembled WGS sequence"/>
</dbReference>
<organism evidence="2 3">
    <name type="scientific">Trichostrongylus colubriformis</name>
    <name type="common">Black scour worm</name>
    <dbReference type="NCBI Taxonomy" id="6319"/>
    <lineage>
        <taxon>Eukaryota</taxon>
        <taxon>Metazoa</taxon>
        <taxon>Ecdysozoa</taxon>
        <taxon>Nematoda</taxon>
        <taxon>Chromadorea</taxon>
        <taxon>Rhabditida</taxon>
        <taxon>Rhabditina</taxon>
        <taxon>Rhabditomorpha</taxon>
        <taxon>Strongyloidea</taxon>
        <taxon>Trichostrongylidae</taxon>
        <taxon>Trichostrongylus</taxon>
    </lineage>
</organism>
<protein>
    <submittedName>
        <fullName evidence="2">Uncharacterized protein</fullName>
    </submittedName>
</protein>
<accession>A0AAN8G2R3</accession>